<dbReference type="EMBL" id="VXIV02000227">
    <property type="protein sequence ID" value="KAF6039654.1"/>
    <property type="molecule type" value="Genomic_DNA"/>
</dbReference>
<proteinExistence type="predicted"/>
<accession>A0A7J7KNB2</accession>
<dbReference type="OrthoDB" id="6134459at2759"/>
<comment type="caution">
    <text evidence="1">The sequence shown here is derived from an EMBL/GenBank/DDBJ whole genome shotgun (WGS) entry which is preliminary data.</text>
</comment>
<name>A0A7J7KNB2_BUGNE</name>
<keyword evidence="2" id="KW-1185">Reference proteome</keyword>
<sequence length="363" mass="40541">MICCVFIPPAEIPFSKKMFRLFLCWLPCCLLTSRVYSLNLAIGIVDGGLVVDNITYTVSGANCDSLHITSQTEECKYYGECCGDVVRVRERLEPGTFQCMDVGLTTGYVVNKCPTGTKTALSQMCEKAGNTSDFADMAQISHWPVTSTYTGITYSNIYCAICNGVVKSPMTNTIPGFDPLKAIEFWSADVYCGQDIQLLLENQTSMFTVGWLKEQLKNRKCELLHTATQHGVHRSSCGFTIAQCPASYTNQEIKLLCEFGPANTVSSTSASVFRNKFCEICWEDENISIKKQNKSITFTYHLLRAKPVVQKFQQTFFSNANLLNLTTEKSLQYMSLANNLSQSYWTNQINTSTQTQQSKEPGT</sequence>
<organism evidence="1 2">
    <name type="scientific">Bugula neritina</name>
    <name type="common">Brown bryozoan</name>
    <name type="synonym">Sertularia neritina</name>
    <dbReference type="NCBI Taxonomy" id="10212"/>
    <lineage>
        <taxon>Eukaryota</taxon>
        <taxon>Metazoa</taxon>
        <taxon>Spiralia</taxon>
        <taxon>Lophotrochozoa</taxon>
        <taxon>Bryozoa</taxon>
        <taxon>Gymnolaemata</taxon>
        <taxon>Cheilostomatida</taxon>
        <taxon>Flustrina</taxon>
        <taxon>Buguloidea</taxon>
        <taxon>Bugulidae</taxon>
        <taxon>Bugula</taxon>
    </lineage>
</organism>
<dbReference type="AlphaFoldDB" id="A0A7J7KNB2"/>
<reference evidence="1" key="1">
    <citation type="submission" date="2020-06" db="EMBL/GenBank/DDBJ databases">
        <title>Draft genome of Bugula neritina, a colonial animal packing powerful symbionts and potential medicines.</title>
        <authorList>
            <person name="Rayko M."/>
        </authorList>
    </citation>
    <scope>NUCLEOTIDE SEQUENCE [LARGE SCALE GENOMIC DNA]</scope>
    <source>
        <strain evidence="1">Kwan_BN1</strain>
    </source>
</reference>
<gene>
    <name evidence="1" type="ORF">EB796_002034</name>
</gene>
<evidence type="ECO:0000313" key="2">
    <source>
        <dbReference type="Proteomes" id="UP000593567"/>
    </source>
</evidence>
<dbReference type="Proteomes" id="UP000593567">
    <property type="component" value="Unassembled WGS sequence"/>
</dbReference>
<protein>
    <submittedName>
        <fullName evidence="1">Uncharacterized protein</fullName>
    </submittedName>
</protein>
<evidence type="ECO:0000313" key="1">
    <source>
        <dbReference type="EMBL" id="KAF6039654.1"/>
    </source>
</evidence>